<dbReference type="InterPro" id="IPR011723">
    <property type="entry name" value="Znf/thioredoxin_put"/>
</dbReference>
<evidence type="ECO:0000313" key="3">
    <source>
        <dbReference type="EMBL" id="RCS41305.1"/>
    </source>
</evidence>
<keyword evidence="2" id="KW-0472">Membrane</keyword>
<dbReference type="Proteomes" id="UP000253562">
    <property type="component" value="Unassembled WGS sequence"/>
</dbReference>
<protein>
    <recommendedName>
        <fullName evidence="5">Zinc finger/thioredoxin putative domain-containing protein</fullName>
    </recommendedName>
</protein>
<accession>A0A368KMS7</accession>
<comment type="caution">
    <text evidence="3">The sequence shown here is derived from an EMBL/GenBank/DDBJ whole genome shotgun (WGS) entry which is preliminary data.</text>
</comment>
<proteinExistence type="predicted"/>
<dbReference type="EMBL" id="QPEX01000045">
    <property type="protein sequence ID" value="RCS41305.1"/>
    <property type="molecule type" value="Genomic_DNA"/>
</dbReference>
<feature type="transmembrane region" description="Helical" evidence="2">
    <location>
        <begin position="107"/>
        <end position="131"/>
    </location>
</feature>
<feature type="compositionally biased region" description="Polar residues" evidence="1">
    <location>
        <begin position="147"/>
        <end position="158"/>
    </location>
</feature>
<sequence length="402" mass="43014">MPKLFVVCPNCKGKYSVANEDIAGKSVKCQKCSQKFTAKVYAASSPKPTAARSAPSPVGFSDSDLFGDSPEKEDIFADLASPSSPAPTLGSLPPMTRKKAASRSIPIAPIVIGVGGIALVAVIVMVGISIANSAGDWGGSSIPPLPSNGSPAGNSFASSAPGDDQANFEQHHEVLDTQMKLMNRFIDAMEGVNGEQDLPQFVSTVNGLSSELRSLATQVANLPKISSENNKKLSQEAERRTKEFLPRMKAAGQRMAQYNRNAEVTNAMLDFQAAGKEVSNAISSARTRLANSPAPKRQSPTPTRRRSNKPLTNFQSRYGFENTVTFRGQELEVKHGQMITEHLKPMLADTASAASSSSNTGGVVELHYEGEISDLVPHVTFGEIKSVDENERTIYLNSVNFP</sequence>
<evidence type="ECO:0000256" key="1">
    <source>
        <dbReference type="SAM" id="MobiDB-lite"/>
    </source>
</evidence>
<reference evidence="3 4" key="1">
    <citation type="submission" date="2018-07" db="EMBL/GenBank/DDBJ databases">
        <title>Comparative genomes isolates from brazilian mangrove.</title>
        <authorList>
            <person name="De Araujo J.E."/>
            <person name="Taketani R.G."/>
            <person name="Silva M.C.P."/>
            <person name="Lourenco M.V."/>
            <person name="Oliveira V.M."/>
            <person name="Andreote F.D."/>
        </authorList>
    </citation>
    <scope>NUCLEOTIDE SEQUENCE [LARGE SCALE GENOMIC DNA]</scope>
    <source>
        <strain evidence="3 4">HEX PRIS-MGV</strain>
    </source>
</reference>
<evidence type="ECO:0000256" key="2">
    <source>
        <dbReference type="SAM" id="Phobius"/>
    </source>
</evidence>
<evidence type="ECO:0000313" key="4">
    <source>
        <dbReference type="Proteomes" id="UP000253562"/>
    </source>
</evidence>
<dbReference type="NCBIfam" id="TIGR02098">
    <property type="entry name" value="MJ0042_CXXC"/>
    <property type="match status" value="1"/>
</dbReference>
<keyword evidence="2" id="KW-0812">Transmembrane</keyword>
<feature type="region of interest" description="Disordered" evidence="1">
    <location>
        <begin position="284"/>
        <end position="313"/>
    </location>
</feature>
<gene>
    <name evidence="3" type="ORF">DTL42_22320</name>
</gene>
<feature type="region of interest" description="Disordered" evidence="1">
    <location>
        <begin position="142"/>
        <end position="165"/>
    </location>
</feature>
<name>A0A368KMS7_9BACT</name>
<dbReference type="RefSeq" id="WP_114372372.1">
    <property type="nucleotide sequence ID" value="NZ_QPEX01000045.1"/>
</dbReference>
<dbReference type="OrthoDB" id="291932at2"/>
<evidence type="ECO:0008006" key="5">
    <source>
        <dbReference type="Google" id="ProtNLM"/>
    </source>
</evidence>
<dbReference type="AlphaFoldDB" id="A0A368KMS7"/>
<organism evidence="3 4">
    <name type="scientific">Bremerella cremea</name>
    <dbReference type="NCBI Taxonomy" id="1031537"/>
    <lineage>
        <taxon>Bacteria</taxon>
        <taxon>Pseudomonadati</taxon>
        <taxon>Planctomycetota</taxon>
        <taxon>Planctomycetia</taxon>
        <taxon>Pirellulales</taxon>
        <taxon>Pirellulaceae</taxon>
        <taxon>Bremerella</taxon>
    </lineage>
</organism>
<keyword evidence="2" id="KW-1133">Transmembrane helix</keyword>